<dbReference type="KEGG" id="pfm:Pyrfu_0046"/>
<dbReference type="InterPro" id="IPR029044">
    <property type="entry name" value="Nucleotide-diphossugar_trans"/>
</dbReference>
<dbReference type="eggNOG" id="arCOG00673">
    <property type="taxonomic scope" value="Archaea"/>
</dbReference>
<dbReference type="AlphaFoldDB" id="G0EE02"/>
<feature type="domain" description="MobA-like NTP transferase" evidence="1">
    <location>
        <begin position="4"/>
        <end position="150"/>
    </location>
</feature>
<organism evidence="2 3">
    <name type="scientific">Pyrolobus fumarii (strain DSM 11204 / 1A)</name>
    <dbReference type="NCBI Taxonomy" id="694429"/>
    <lineage>
        <taxon>Archaea</taxon>
        <taxon>Thermoproteota</taxon>
        <taxon>Thermoprotei</taxon>
        <taxon>Desulfurococcales</taxon>
        <taxon>Pyrodictiaceae</taxon>
        <taxon>Pyrolobus</taxon>
    </lineage>
</organism>
<gene>
    <name evidence="2" type="ordered locus">Pyrfu_0046</name>
</gene>
<dbReference type="HOGENOM" id="CLU_1136090_0_0_2"/>
<dbReference type="STRING" id="694429.Pyrfu_0046"/>
<dbReference type="GO" id="GO:0016779">
    <property type="term" value="F:nucleotidyltransferase activity"/>
    <property type="evidence" value="ECO:0007669"/>
    <property type="project" value="UniProtKB-ARBA"/>
</dbReference>
<sequence length="244" mass="26999">MKLLIVAAGMGTRLRRGPKHLARLWGRPLVHYPLSSVSAALGRVEPTLVVQNAYVEETRAILRENGWDVNLVASFCPYCENGYSLLVGLSSVRSETLLSVADHIYHPCLVERLVAGCPEDAGVCVAGDRKPTLVDIDEATKIRVGPPTVFSKKLEDYDYVDTGVFLVRDWRGMLAYFGHRTDLTMNELWTLYSQRGGRISVVDVTGCLWADVDTESDILGFESGERRSLLEELLGTLVNAGRSK</sequence>
<evidence type="ECO:0000313" key="3">
    <source>
        <dbReference type="Proteomes" id="UP000001037"/>
    </source>
</evidence>
<dbReference type="Pfam" id="PF12804">
    <property type="entry name" value="NTP_transf_3"/>
    <property type="match status" value="1"/>
</dbReference>
<evidence type="ECO:0000259" key="1">
    <source>
        <dbReference type="Pfam" id="PF12804"/>
    </source>
</evidence>
<name>G0EE02_PYRF1</name>
<dbReference type="RefSeq" id="WP_014025595.1">
    <property type="nucleotide sequence ID" value="NC_015931.1"/>
</dbReference>
<evidence type="ECO:0000313" key="2">
    <source>
        <dbReference type="EMBL" id="AEM37918.1"/>
    </source>
</evidence>
<dbReference type="InterPro" id="IPR025877">
    <property type="entry name" value="MobA-like_NTP_Trfase"/>
</dbReference>
<dbReference type="SUPFAM" id="SSF53448">
    <property type="entry name" value="Nucleotide-diphospho-sugar transferases"/>
    <property type="match status" value="1"/>
</dbReference>
<keyword evidence="3" id="KW-1185">Reference proteome</keyword>
<dbReference type="InParanoid" id="G0EE02"/>
<protein>
    <recommendedName>
        <fullName evidence="1">MobA-like NTP transferase domain-containing protein</fullName>
    </recommendedName>
</protein>
<reference evidence="2 3" key="1">
    <citation type="journal article" date="2011" name="Stand. Genomic Sci.">
        <title>Complete genome sequence of the hyperthermophilic chemolithoautotroph Pyrolobus fumarii type strain (1A).</title>
        <authorList>
            <person name="Anderson I."/>
            <person name="Goker M."/>
            <person name="Nolan M."/>
            <person name="Lucas S."/>
            <person name="Hammon N."/>
            <person name="Deshpande S."/>
            <person name="Cheng J.F."/>
            <person name="Tapia R."/>
            <person name="Han C."/>
            <person name="Goodwin L."/>
            <person name="Pitluck S."/>
            <person name="Huntemann M."/>
            <person name="Liolios K."/>
            <person name="Ivanova N."/>
            <person name="Pagani I."/>
            <person name="Mavromatis K."/>
            <person name="Ovchinikova G."/>
            <person name="Pati A."/>
            <person name="Chen A."/>
            <person name="Palaniappan K."/>
            <person name="Land M."/>
            <person name="Hauser L."/>
            <person name="Brambilla E.M."/>
            <person name="Huber H."/>
            <person name="Yasawong M."/>
            <person name="Rohde M."/>
            <person name="Spring S."/>
            <person name="Abt B."/>
            <person name="Sikorski J."/>
            <person name="Wirth R."/>
            <person name="Detter J.C."/>
            <person name="Woyke T."/>
            <person name="Bristow J."/>
            <person name="Eisen J.A."/>
            <person name="Markowitz V."/>
            <person name="Hugenholtz P."/>
            <person name="Kyrpides N.C."/>
            <person name="Klenk H.P."/>
            <person name="Lapidus A."/>
        </authorList>
    </citation>
    <scope>NUCLEOTIDE SEQUENCE [LARGE SCALE GENOMIC DNA]</scope>
    <source>
        <strain evidence="3">DSM 11204 / 1A</strain>
    </source>
</reference>
<dbReference type="GeneID" id="11139671"/>
<dbReference type="EMBL" id="CP002838">
    <property type="protein sequence ID" value="AEM37918.1"/>
    <property type="molecule type" value="Genomic_DNA"/>
</dbReference>
<dbReference type="OrthoDB" id="15372at2157"/>
<accession>G0EE02</accession>
<dbReference type="Gene3D" id="3.90.550.10">
    <property type="entry name" value="Spore Coat Polysaccharide Biosynthesis Protein SpsA, Chain A"/>
    <property type="match status" value="1"/>
</dbReference>
<proteinExistence type="predicted"/>
<dbReference type="Proteomes" id="UP000001037">
    <property type="component" value="Chromosome"/>
</dbReference>